<dbReference type="FunFam" id="3.40.1110.10:FF:000007">
    <property type="entry name" value="Potassium-transporting ATPase ATP-binding subunit"/>
    <property type="match status" value="1"/>
</dbReference>
<dbReference type="GO" id="GO:0005524">
    <property type="term" value="F:ATP binding"/>
    <property type="evidence" value="ECO:0007669"/>
    <property type="project" value="UniProtKB-UniRule"/>
</dbReference>
<dbReference type="SUPFAM" id="SSF81665">
    <property type="entry name" value="Calcium ATPase, transmembrane domain M"/>
    <property type="match status" value="1"/>
</dbReference>
<evidence type="ECO:0000256" key="5">
    <source>
        <dbReference type="ARBA" id="ARBA00022553"/>
    </source>
</evidence>
<dbReference type="SUPFAM" id="SSF81653">
    <property type="entry name" value="Calcium ATPase, transduction domain A"/>
    <property type="match status" value="1"/>
</dbReference>
<feature type="transmembrane region" description="Helical" evidence="16">
    <location>
        <begin position="658"/>
        <end position="676"/>
    </location>
</feature>
<keyword evidence="3 16" id="KW-1003">Cell membrane</keyword>
<feature type="binding site" evidence="16">
    <location>
        <position position="596"/>
    </location>
    <ligand>
        <name>Mg(2+)</name>
        <dbReference type="ChEBI" id="CHEBI:18420"/>
    </ligand>
</feature>
<keyword evidence="14 16" id="KW-0406">Ion transport</keyword>
<dbReference type="InterPro" id="IPR023214">
    <property type="entry name" value="HAD_sf"/>
</dbReference>
<name>Q0RF17_FRAAA</name>
<comment type="subcellular location">
    <subcellularLocation>
        <location evidence="1 16">Cell membrane</location>
        <topology evidence="1 16">Multi-pass membrane protein</topology>
    </subcellularLocation>
</comment>
<dbReference type="EMBL" id="CT573213">
    <property type="protein sequence ID" value="CAJ63934.1"/>
    <property type="molecule type" value="Genomic_DNA"/>
</dbReference>
<dbReference type="InterPro" id="IPR044492">
    <property type="entry name" value="P_typ_ATPase_HD_dom"/>
</dbReference>
<feature type="transmembrane region" description="Helical" evidence="16">
    <location>
        <begin position="252"/>
        <end position="277"/>
    </location>
</feature>
<feature type="binding site" evidence="16">
    <location>
        <position position="592"/>
    </location>
    <ligand>
        <name>Mg(2+)</name>
        <dbReference type="ChEBI" id="CHEBI:18420"/>
    </ligand>
</feature>
<feature type="transmembrane region" description="Helical" evidence="16">
    <location>
        <begin position="78"/>
        <end position="96"/>
    </location>
</feature>
<dbReference type="EC" id="7.2.2.6" evidence="16"/>
<sequence>MTTTVIAPPGAAPRPGRGRGGPRRVGGGLLDPRQLGRSLPAALRKLDPRTLWHNPVMLIVEVGAAFTTVLAIADPSVFGWLITVWLWLTVVFANLAEAVAEGRGKAQAAALRRTRTDTIARRLTGWSPGQAAPSDAEIAAGALAAGERISVQEVPAPGLVRGDIVVVAAGELIPGDGDVVEGIASVDESAITGESAPVIRESGGDRSSVTGGTRVLSDRIVVRITQQPGESFIDRMIGLVEGADRRRTPNEIALNILLAALTVIFLLAVATLQPLAIFTKAQQPAIPDSAALTGHGITGIVLASLLVCLIPTTIGALLSAIGIAGMDRLVQRNVLAMSGRAVEAAGDVNTLLLDKTGTITFGNRQAREFLPVGGIDAAALADAAQLSSLADETPEGRSVVVFAKEHHGLRERSPGELRTATFVPFTAQTRMSGVDLADPADGVESAGVGGAGGQRRRRIRKGAASAVILWVRQAGGTIPAELGEIVDGVSAAGGTPLVVGEITGAGPAAHARVLGVIQLADVVKSGMRERFDEMRRMGIRTVMITGDNPLTAKAIAEEAGVDDFLAEATPEDKLALIRAEQAGGKLVAMTGDGTNDAPALAQADVGVAMNTGTSAAKEAGNMVDLDSDPTKLIEIVEIGKQLLITRGALTTFSIANDVAKYFAIIPAMFAGVYGGLDRLNIMRLATPESAILSAVIFNALVIVALIPLALRGVRYTPSSASALLSRNLSRYGLGGIIAPFVGIKIIDLLVQFIPGVG</sequence>
<feature type="binding site" evidence="16">
    <location>
        <position position="395"/>
    </location>
    <ligand>
        <name>ATP</name>
        <dbReference type="ChEBI" id="CHEBI:30616"/>
    </ligand>
</feature>
<keyword evidence="12 16" id="KW-1278">Translocase</keyword>
<evidence type="ECO:0000256" key="15">
    <source>
        <dbReference type="ARBA" id="ARBA00023136"/>
    </source>
</evidence>
<feature type="active site" description="4-aspartylphosphate intermediate" evidence="16">
    <location>
        <position position="354"/>
    </location>
</feature>
<feature type="region of interest" description="Disordered" evidence="17">
    <location>
        <begin position="1"/>
        <end position="29"/>
    </location>
</feature>
<evidence type="ECO:0000256" key="13">
    <source>
        <dbReference type="ARBA" id="ARBA00022989"/>
    </source>
</evidence>
<evidence type="ECO:0000256" key="2">
    <source>
        <dbReference type="ARBA" id="ARBA00022448"/>
    </source>
</evidence>
<accession>Q0RF17</accession>
<keyword evidence="2 16" id="KW-0813">Transport</keyword>
<evidence type="ECO:0000259" key="18">
    <source>
        <dbReference type="Pfam" id="PF00122"/>
    </source>
</evidence>
<dbReference type="KEGG" id="fal:FRAAL5301"/>
<dbReference type="PANTHER" id="PTHR43743">
    <property type="entry name" value="POTASSIUM-TRANSPORTING ATPASE ATP-BINDING SUBUNIT"/>
    <property type="match status" value="1"/>
</dbReference>
<dbReference type="GO" id="GO:0000287">
    <property type="term" value="F:magnesium ion binding"/>
    <property type="evidence" value="ECO:0007669"/>
    <property type="project" value="UniProtKB-UniRule"/>
</dbReference>
<comment type="similarity">
    <text evidence="16">Belongs to the cation transport ATPase (P-type) (TC 3.A.3) family. Type IA subfamily.</text>
</comment>
<dbReference type="InterPro" id="IPR006391">
    <property type="entry name" value="P-type_ATPase_bsu_IA"/>
</dbReference>
<dbReference type="InterPro" id="IPR023299">
    <property type="entry name" value="ATPase_P-typ_cyto_dom_N"/>
</dbReference>
<keyword evidence="13 16" id="KW-1133">Transmembrane helix</keyword>
<dbReference type="NCBIfam" id="TIGR01497">
    <property type="entry name" value="kdpB"/>
    <property type="match status" value="1"/>
</dbReference>
<dbReference type="InterPro" id="IPR008250">
    <property type="entry name" value="ATPase_P-typ_transduc_dom_A_sf"/>
</dbReference>
<feature type="transmembrane region" description="Helical" evidence="16">
    <location>
        <begin position="731"/>
        <end position="753"/>
    </location>
</feature>
<dbReference type="AlphaFoldDB" id="Q0RF17"/>
<comment type="subunit">
    <text evidence="16">The system is composed of three essential subunits: KdpA, KdpB and KdpC.</text>
</comment>
<evidence type="ECO:0000256" key="8">
    <source>
        <dbReference type="ARBA" id="ARBA00022741"/>
    </source>
</evidence>
<dbReference type="InterPro" id="IPR018303">
    <property type="entry name" value="ATPase_P-typ_P_site"/>
</dbReference>
<feature type="binding site" evidence="16">
    <location>
        <begin position="425"/>
        <end position="432"/>
    </location>
    <ligand>
        <name>ATP</name>
        <dbReference type="ChEBI" id="CHEBI:30616"/>
    </ligand>
</feature>
<keyword evidence="6 16" id="KW-0812">Transmembrane</keyword>
<evidence type="ECO:0000313" key="20">
    <source>
        <dbReference type="Proteomes" id="UP000000657"/>
    </source>
</evidence>
<comment type="catalytic activity">
    <reaction evidence="16">
        <text>K(+)(out) + ATP + H2O = K(+)(in) + ADP + phosphate + H(+)</text>
        <dbReference type="Rhea" id="RHEA:16777"/>
        <dbReference type="ChEBI" id="CHEBI:15377"/>
        <dbReference type="ChEBI" id="CHEBI:15378"/>
        <dbReference type="ChEBI" id="CHEBI:29103"/>
        <dbReference type="ChEBI" id="CHEBI:30616"/>
        <dbReference type="ChEBI" id="CHEBI:43474"/>
        <dbReference type="ChEBI" id="CHEBI:456216"/>
        <dbReference type="EC" id="7.2.2.6"/>
    </reaction>
</comment>
<evidence type="ECO:0000256" key="11">
    <source>
        <dbReference type="ARBA" id="ARBA00022958"/>
    </source>
</evidence>
<dbReference type="HAMAP" id="MF_00285">
    <property type="entry name" value="KdpB"/>
    <property type="match status" value="1"/>
</dbReference>
<evidence type="ECO:0000256" key="16">
    <source>
        <dbReference type="HAMAP-Rule" id="MF_00285"/>
    </source>
</evidence>
<keyword evidence="9 16" id="KW-0067">ATP-binding</keyword>
<dbReference type="NCBIfam" id="TIGR01494">
    <property type="entry name" value="ATPase_P-type"/>
    <property type="match status" value="2"/>
</dbReference>
<keyword evidence="19" id="KW-0378">Hydrolase</keyword>
<dbReference type="InterPro" id="IPR023298">
    <property type="entry name" value="ATPase_P-typ_TM_dom_sf"/>
</dbReference>
<dbReference type="Gene3D" id="2.70.150.10">
    <property type="entry name" value="Calcium-transporting ATPase, cytoplasmic transduction domain A"/>
    <property type="match status" value="1"/>
</dbReference>
<evidence type="ECO:0000256" key="4">
    <source>
        <dbReference type="ARBA" id="ARBA00022538"/>
    </source>
</evidence>
<dbReference type="PANTHER" id="PTHR43743:SF1">
    <property type="entry name" value="POTASSIUM-TRANSPORTING ATPASE ATP-BINDING SUBUNIT"/>
    <property type="match status" value="1"/>
</dbReference>
<proteinExistence type="inferred from homology"/>
<dbReference type="CDD" id="cd02078">
    <property type="entry name" value="P-type_ATPase_K"/>
    <property type="match status" value="1"/>
</dbReference>
<feature type="domain" description="P-type ATPase A" evidence="18">
    <location>
        <begin position="150"/>
        <end position="241"/>
    </location>
</feature>
<gene>
    <name evidence="16 19" type="primary">kdpB</name>
    <name evidence="19" type="ordered locus">FRAAL5301</name>
</gene>
<dbReference type="SFLD" id="SFLDG00002">
    <property type="entry name" value="C1.7:_P-type_atpase_like"/>
    <property type="match status" value="1"/>
</dbReference>
<evidence type="ECO:0000256" key="7">
    <source>
        <dbReference type="ARBA" id="ARBA00022723"/>
    </source>
</evidence>
<keyword evidence="7 16" id="KW-0479">Metal-binding</keyword>
<keyword evidence="11 16" id="KW-0630">Potassium</keyword>
<dbReference type="Pfam" id="PF00702">
    <property type="entry name" value="Hydrolase"/>
    <property type="match status" value="1"/>
</dbReference>
<keyword evidence="4 16" id="KW-0633">Potassium transport</keyword>
<evidence type="ECO:0000256" key="17">
    <source>
        <dbReference type="SAM" id="MobiDB-lite"/>
    </source>
</evidence>
<dbReference type="GO" id="GO:0016887">
    <property type="term" value="F:ATP hydrolysis activity"/>
    <property type="evidence" value="ECO:0007669"/>
    <property type="project" value="InterPro"/>
</dbReference>
<dbReference type="SFLD" id="SFLDS00003">
    <property type="entry name" value="Haloacid_Dehalogenase"/>
    <property type="match status" value="1"/>
</dbReference>
<dbReference type="Proteomes" id="UP000000657">
    <property type="component" value="Chromosome"/>
</dbReference>
<evidence type="ECO:0000256" key="3">
    <source>
        <dbReference type="ARBA" id="ARBA00022475"/>
    </source>
</evidence>
<keyword evidence="10 16" id="KW-0460">Magnesium</keyword>
<feature type="binding site" evidence="16">
    <location>
        <position position="461"/>
    </location>
    <ligand>
        <name>ATP</name>
        <dbReference type="ChEBI" id="CHEBI:30616"/>
    </ligand>
</feature>
<comment type="function">
    <text evidence="16">Part of the high-affinity ATP-driven potassium transport (or Kdp) system, which catalyzes the hydrolysis of ATP coupled with the electrogenic transport of potassium into the cytoplasm. This subunit is responsible for energy coupling to the transport system and for the release of the potassium ions to the cytoplasm.</text>
</comment>
<protein>
    <recommendedName>
        <fullName evidence="16">Potassium-transporting ATPase ATP-binding subunit</fullName>
        <ecNumber evidence="16">7.2.2.6</ecNumber>
    </recommendedName>
    <alternativeName>
        <fullName evidence="16">ATP phosphohydrolase [potassium-transporting] B chain</fullName>
    </alternativeName>
    <alternativeName>
        <fullName evidence="16">Potassium-binding and translocating subunit B</fullName>
    </alternativeName>
    <alternativeName>
        <fullName evidence="16">Potassium-translocating ATPase B chain</fullName>
    </alternativeName>
</protein>
<keyword evidence="5 16" id="KW-0597">Phosphoprotein</keyword>
<dbReference type="GO" id="GO:0005886">
    <property type="term" value="C:plasma membrane"/>
    <property type="evidence" value="ECO:0007669"/>
    <property type="project" value="UniProtKB-SubCell"/>
</dbReference>
<dbReference type="InterPro" id="IPR036412">
    <property type="entry name" value="HAD-like_sf"/>
</dbReference>
<feature type="binding site" evidence="16">
    <location>
        <position position="391"/>
    </location>
    <ligand>
        <name>ATP</name>
        <dbReference type="ChEBI" id="CHEBI:30616"/>
    </ligand>
</feature>
<dbReference type="PRINTS" id="PR00119">
    <property type="entry name" value="CATATPASE"/>
</dbReference>
<dbReference type="GO" id="GO:0008556">
    <property type="term" value="F:P-type potassium transmembrane transporter activity"/>
    <property type="evidence" value="ECO:0007669"/>
    <property type="project" value="UniProtKB-UniRule"/>
</dbReference>
<dbReference type="Gene3D" id="3.40.50.1000">
    <property type="entry name" value="HAD superfamily/HAD-like"/>
    <property type="match status" value="1"/>
</dbReference>
<evidence type="ECO:0000256" key="12">
    <source>
        <dbReference type="ARBA" id="ARBA00022967"/>
    </source>
</evidence>
<keyword evidence="15 16" id="KW-0472">Membrane</keyword>
<dbReference type="InterPro" id="IPR001757">
    <property type="entry name" value="P_typ_ATPase"/>
</dbReference>
<evidence type="ECO:0000256" key="14">
    <source>
        <dbReference type="ARBA" id="ARBA00023065"/>
    </source>
</evidence>
<evidence type="ECO:0000313" key="19">
    <source>
        <dbReference type="EMBL" id="CAJ63934.1"/>
    </source>
</evidence>
<organism evidence="19 20">
    <name type="scientific">Frankia alni (strain DSM 45986 / CECT 9034 / ACN14a)</name>
    <dbReference type="NCBI Taxonomy" id="326424"/>
    <lineage>
        <taxon>Bacteria</taxon>
        <taxon>Bacillati</taxon>
        <taxon>Actinomycetota</taxon>
        <taxon>Actinomycetes</taxon>
        <taxon>Frankiales</taxon>
        <taxon>Frankiaceae</taxon>
        <taxon>Frankia</taxon>
    </lineage>
</organism>
<evidence type="ECO:0000256" key="9">
    <source>
        <dbReference type="ARBA" id="ARBA00022840"/>
    </source>
</evidence>
<evidence type="ECO:0000256" key="10">
    <source>
        <dbReference type="ARBA" id="ARBA00022842"/>
    </source>
</evidence>
<feature type="transmembrane region" description="Helical" evidence="16">
    <location>
        <begin position="51"/>
        <end position="72"/>
    </location>
</feature>
<dbReference type="SUPFAM" id="SSF81660">
    <property type="entry name" value="Metal cation-transporting ATPase, ATP-binding domain N"/>
    <property type="match status" value="1"/>
</dbReference>
<dbReference type="SUPFAM" id="SSF56784">
    <property type="entry name" value="HAD-like"/>
    <property type="match status" value="1"/>
</dbReference>
<dbReference type="Gene3D" id="3.40.1110.10">
    <property type="entry name" value="Calcium-transporting ATPase, cytoplasmic domain N"/>
    <property type="match status" value="1"/>
</dbReference>
<dbReference type="RefSeq" id="WP_011606392.1">
    <property type="nucleotide sequence ID" value="NC_008278.1"/>
</dbReference>
<dbReference type="eggNOG" id="COG2216">
    <property type="taxonomic scope" value="Bacteria"/>
</dbReference>
<dbReference type="STRING" id="326424.FRAAL5301"/>
<dbReference type="OrthoDB" id="9814270at2"/>
<dbReference type="HOGENOM" id="CLU_025728_2_0_11"/>
<feature type="transmembrane region" description="Helical" evidence="16">
    <location>
        <begin position="297"/>
        <end position="323"/>
    </location>
</feature>
<dbReference type="Pfam" id="PF00122">
    <property type="entry name" value="E1-E2_ATPase"/>
    <property type="match status" value="1"/>
</dbReference>
<evidence type="ECO:0000256" key="1">
    <source>
        <dbReference type="ARBA" id="ARBA00004651"/>
    </source>
</evidence>
<keyword evidence="20" id="KW-1185">Reference proteome</keyword>
<dbReference type="PROSITE" id="PS00154">
    <property type="entry name" value="ATPASE_E1_E2"/>
    <property type="match status" value="1"/>
</dbReference>
<evidence type="ECO:0000256" key="6">
    <source>
        <dbReference type="ARBA" id="ARBA00022692"/>
    </source>
</evidence>
<feature type="transmembrane region" description="Helical" evidence="16">
    <location>
        <begin position="691"/>
        <end position="710"/>
    </location>
</feature>
<dbReference type="InterPro" id="IPR059000">
    <property type="entry name" value="ATPase_P-type_domA"/>
</dbReference>
<reference evidence="19 20" key="1">
    <citation type="journal article" date="2007" name="Genome Res.">
        <title>Genome characteristics of facultatively symbiotic Frankia sp. strains reflect host range and host plant biogeography.</title>
        <authorList>
            <person name="Normand P."/>
            <person name="Lapierre P."/>
            <person name="Tisa L.S."/>
            <person name="Gogarten J.P."/>
            <person name="Alloisio N."/>
            <person name="Bagnarol E."/>
            <person name="Bassi C.A."/>
            <person name="Berry A.M."/>
            <person name="Bickhart D.M."/>
            <person name="Choisne N."/>
            <person name="Couloux A."/>
            <person name="Cournoyer B."/>
            <person name="Cruveiller S."/>
            <person name="Daubin V."/>
            <person name="Demange N."/>
            <person name="Francino M.P."/>
            <person name="Goltsman E."/>
            <person name="Huang Y."/>
            <person name="Kopp O.R."/>
            <person name="Labarre L."/>
            <person name="Lapidus A."/>
            <person name="Lavire C."/>
            <person name="Marechal J."/>
            <person name="Martinez M."/>
            <person name="Mastronunzio J.E."/>
            <person name="Mullin B.C."/>
            <person name="Niemann J."/>
            <person name="Pujic P."/>
            <person name="Rawnsley T."/>
            <person name="Rouy Z."/>
            <person name="Schenowitz C."/>
            <person name="Sellstedt A."/>
            <person name="Tavares F."/>
            <person name="Tomkins J.P."/>
            <person name="Vallenet D."/>
            <person name="Valverde C."/>
            <person name="Wall L.G."/>
            <person name="Wang Y."/>
            <person name="Medigue C."/>
            <person name="Benson D.R."/>
        </authorList>
    </citation>
    <scope>NUCLEOTIDE SEQUENCE [LARGE SCALE GENOMIC DNA]</scope>
    <source>
        <strain evidence="20">DSM 45986 / CECT 9034 / ACN14a</strain>
    </source>
</reference>
<keyword evidence="8 16" id="KW-0547">Nucleotide-binding</keyword>
<dbReference type="SFLD" id="SFLDF00027">
    <property type="entry name" value="p-type_atpase"/>
    <property type="match status" value="1"/>
</dbReference>